<gene>
    <name evidence="1" type="ORF">LCGC14_2435700</name>
</gene>
<proteinExistence type="predicted"/>
<dbReference type="Gene3D" id="3.90.320.10">
    <property type="match status" value="1"/>
</dbReference>
<accession>A0A0F9C7X7</accession>
<comment type="caution">
    <text evidence="1">The sequence shown here is derived from an EMBL/GenBank/DDBJ whole genome shotgun (WGS) entry which is preliminary data.</text>
</comment>
<dbReference type="AlphaFoldDB" id="A0A0F9C7X7"/>
<reference evidence="1" key="1">
    <citation type="journal article" date="2015" name="Nature">
        <title>Complex archaea that bridge the gap between prokaryotes and eukaryotes.</title>
        <authorList>
            <person name="Spang A."/>
            <person name="Saw J.H."/>
            <person name="Jorgensen S.L."/>
            <person name="Zaremba-Niedzwiedzka K."/>
            <person name="Martijn J."/>
            <person name="Lind A.E."/>
            <person name="van Eijk R."/>
            <person name="Schleper C."/>
            <person name="Guy L."/>
            <person name="Ettema T.J."/>
        </authorList>
    </citation>
    <scope>NUCLEOTIDE SEQUENCE</scope>
</reference>
<dbReference type="InterPro" id="IPR011604">
    <property type="entry name" value="PDDEXK-like_dom_sf"/>
</dbReference>
<dbReference type="EMBL" id="LAZR01037360">
    <property type="protein sequence ID" value="KKL22412.1"/>
    <property type="molecule type" value="Genomic_DNA"/>
</dbReference>
<protein>
    <recommendedName>
        <fullName evidence="2">PD-(D/E)XK endonuclease-like domain-containing protein</fullName>
    </recommendedName>
</protein>
<evidence type="ECO:0008006" key="2">
    <source>
        <dbReference type="Google" id="ProtNLM"/>
    </source>
</evidence>
<evidence type="ECO:0000313" key="1">
    <source>
        <dbReference type="EMBL" id="KKL22412.1"/>
    </source>
</evidence>
<name>A0A0F9C7X7_9ZZZZ</name>
<sequence length="242" mass="27407">MRVKQGLQRLLATDPASVIQLAVEAELAKVPSRSSPGWLHISDMSDPCDRMLTLKLLGNQGSEQPISASLQRIFQNGEFMHKRWQQNLQLLQAPFQISIEKEVKKWPLRGSLDVLLDHPEIGLLVIELKSINAFRFGKLTAPLPEHIQQINSYMGLSGAPTGIVWYESKNDQSLKTFNLKFDRTLWYEVWNRANDIAGRLLATKLLPSMCPSCSTPNTCWEARANSNSIEEVDSERNRSYTT</sequence>
<organism evidence="1">
    <name type="scientific">marine sediment metagenome</name>
    <dbReference type="NCBI Taxonomy" id="412755"/>
    <lineage>
        <taxon>unclassified sequences</taxon>
        <taxon>metagenomes</taxon>
        <taxon>ecological metagenomes</taxon>
    </lineage>
</organism>